<keyword evidence="4" id="KW-1185">Reference proteome</keyword>
<feature type="compositionally biased region" description="Basic and acidic residues" evidence="1">
    <location>
        <begin position="65"/>
        <end position="115"/>
    </location>
</feature>
<keyword evidence="2" id="KW-0472">Membrane</keyword>
<proteinExistence type="predicted"/>
<feature type="transmembrane region" description="Helical" evidence="2">
    <location>
        <begin position="37"/>
        <end position="54"/>
    </location>
</feature>
<keyword evidence="2" id="KW-0812">Transmembrane</keyword>
<feature type="region of interest" description="Disordered" evidence="1">
    <location>
        <begin position="56"/>
        <end position="115"/>
    </location>
</feature>
<name>A0ABU0K7B0_9BACL</name>
<comment type="caution">
    <text evidence="3">The sequence shown here is derived from an EMBL/GenBank/DDBJ whole genome shotgun (WGS) entry which is preliminary data.</text>
</comment>
<feature type="compositionally biased region" description="Basic and acidic residues" evidence="1">
    <location>
        <begin position="138"/>
        <end position="172"/>
    </location>
</feature>
<sequence>MGTFLVITGMLGFIVMMIILVIGAFKRKGKAKKHSLLMGLFFVILVIGVSMLPATEQTGGADSSEETKSADTKNEESVKENDKQAEETEAKKQAEEEAAKKAEEEAKAKKQAEEEAAKKAEEEAKAKKQAEEEAAKKAEEEAKAKKQAEEEAAKKAKEEAEAKKQAEEEKKNAIPGTLGMTANEFKSEWNGAVNSLDISDSMFQIDNLEVSNGDVQGSFQKMLNQNIAVIGTINKADDSVRDVMILAQGDGTPSSGANMMISFGLLINATNPSLSADQRGQVFHDLGILDEGADLLSLNNSVVTNGVEYSFDGTAADSFGVTFSAGDPDDN</sequence>
<keyword evidence="2" id="KW-1133">Transmembrane helix</keyword>
<dbReference type="RefSeq" id="WP_307071800.1">
    <property type="nucleotide sequence ID" value="NZ_JAUSWM010000005.1"/>
</dbReference>
<feature type="transmembrane region" description="Helical" evidence="2">
    <location>
        <begin position="6"/>
        <end position="25"/>
    </location>
</feature>
<reference evidence="3" key="1">
    <citation type="submission" date="2023-07" db="EMBL/GenBank/DDBJ databases">
        <title>Genomic Encyclopedia of Type Strains, Phase IV (KMG-IV): sequencing the most valuable type-strain genomes for metagenomic binning, comparative biology and taxonomic classification.</title>
        <authorList>
            <person name="Goeker M."/>
        </authorList>
    </citation>
    <scope>NUCLEOTIDE SEQUENCE [LARGE SCALE GENOMIC DNA]</scope>
    <source>
        <strain evidence="3">JSM 076093</strain>
    </source>
</reference>
<organism evidence="3 4">
    <name type="scientific">Guptibacillus hwajinpoensis</name>
    <dbReference type="NCBI Taxonomy" id="208199"/>
    <lineage>
        <taxon>Bacteria</taxon>
        <taxon>Bacillati</taxon>
        <taxon>Bacillota</taxon>
        <taxon>Bacilli</taxon>
        <taxon>Bacillales</taxon>
        <taxon>Guptibacillaceae</taxon>
        <taxon>Guptibacillus</taxon>
    </lineage>
</organism>
<evidence type="ECO:0000313" key="3">
    <source>
        <dbReference type="EMBL" id="MDQ0484002.1"/>
    </source>
</evidence>
<evidence type="ECO:0000256" key="1">
    <source>
        <dbReference type="SAM" id="MobiDB-lite"/>
    </source>
</evidence>
<dbReference type="EMBL" id="JAUSWM010000005">
    <property type="protein sequence ID" value="MDQ0484002.1"/>
    <property type="molecule type" value="Genomic_DNA"/>
</dbReference>
<evidence type="ECO:0000313" key="4">
    <source>
        <dbReference type="Proteomes" id="UP001226720"/>
    </source>
</evidence>
<gene>
    <name evidence="3" type="ORF">QO000_002986</name>
</gene>
<dbReference type="Proteomes" id="UP001226720">
    <property type="component" value="Unassembled WGS sequence"/>
</dbReference>
<accession>A0ABU0K7B0</accession>
<feature type="region of interest" description="Disordered" evidence="1">
    <location>
        <begin position="138"/>
        <end position="179"/>
    </location>
</feature>
<protein>
    <submittedName>
        <fullName evidence="3">Uncharacterized protein</fullName>
    </submittedName>
</protein>
<evidence type="ECO:0000256" key="2">
    <source>
        <dbReference type="SAM" id="Phobius"/>
    </source>
</evidence>